<dbReference type="InParanoid" id="A0A2J6TIQ0"/>
<feature type="compositionally biased region" description="Low complexity" evidence="1">
    <location>
        <begin position="9"/>
        <end position="27"/>
    </location>
</feature>
<feature type="region of interest" description="Disordered" evidence="1">
    <location>
        <begin position="1"/>
        <end position="27"/>
    </location>
</feature>
<gene>
    <name evidence="3" type="ORF">K444DRAFT_353144</name>
</gene>
<dbReference type="AlphaFoldDB" id="A0A2J6TIQ0"/>
<accession>A0A2J6TIQ0</accession>
<dbReference type="RefSeq" id="XP_024739795.1">
    <property type="nucleotide sequence ID" value="XM_024872113.1"/>
</dbReference>
<evidence type="ECO:0000313" key="4">
    <source>
        <dbReference type="Proteomes" id="UP000235371"/>
    </source>
</evidence>
<dbReference type="OrthoDB" id="3562691at2759"/>
<evidence type="ECO:0000256" key="2">
    <source>
        <dbReference type="SAM" id="Phobius"/>
    </source>
</evidence>
<dbReference type="EMBL" id="KZ613783">
    <property type="protein sequence ID" value="PMD62891.1"/>
    <property type="molecule type" value="Genomic_DNA"/>
</dbReference>
<feature type="compositionally biased region" description="Basic and acidic residues" evidence="1">
    <location>
        <begin position="77"/>
        <end position="86"/>
    </location>
</feature>
<feature type="region of interest" description="Disordered" evidence="1">
    <location>
        <begin position="75"/>
        <end position="116"/>
    </location>
</feature>
<evidence type="ECO:0000256" key="1">
    <source>
        <dbReference type="SAM" id="MobiDB-lite"/>
    </source>
</evidence>
<keyword evidence="2" id="KW-1133">Transmembrane helix</keyword>
<feature type="transmembrane region" description="Helical" evidence="2">
    <location>
        <begin position="51"/>
        <end position="70"/>
    </location>
</feature>
<keyword evidence="2" id="KW-0812">Transmembrane</keyword>
<dbReference type="Proteomes" id="UP000235371">
    <property type="component" value="Unassembled WGS sequence"/>
</dbReference>
<evidence type="ECO:0000313" key="3">
    <source>
        <dbReference type="EMBL" id="PMD62891.1"/>
    </source>
</evidence>
<protein>
    <submittedName>
        <fullName evidence="3">Uncharacterized protein</fullName>
    </submittedName>
</protein>
<name>A0A2J6TIQ0_9HELO</name>
<dbReference type="GeneID" id="36580194"/>
<keyword evidence="2" id="KW-0472">Membrane</keyword>
<sequence>MAPPRNAFSSVPLPLPSLSSPPGSQPPSLMCEVEELMLTFTVICRRQRTPLLLATFFGGAALFVGFKFRTMMTQSEAGKKARDKEGVNYSVAPGRSGMLPPSHAQNPEKGGYRDRG</sequence>
<keyword evidence="4" id="KW-1185">Reference proteome</keyword>
<reference evidence="3 4" key="1">
    <citation type="submission" date="2016-04" db="EMBL/GenBank/DDBJ databases">
        <title>A degradative enzymes factory behind the ericoid mycorrhizal symbiosis.</title>
        <authorList>
            <consortium name="DOE Joint Genome Institute"/>
            <person name="Martino E."/>
            <person name="Morin E."/>
            <person name="Grelet G."/>
            <person name="Kuo A."/>
            <person name="Kohler A."/>
            <person name="Daghino S."/>
            <person name="Barry K."/>
            <person name="Choi C."/>
            <person name="Cichocki N."/>
            <person name="Clum A."/>
            <person name="Copeland A."/>
            <person name="Hainaut M."/>
            <person name="Haridas S."/>
            <person name="Labutti K."/>
            <person name="Lindquist E."/>
            <person name="Lipzen A."/>
            <person name="Khouja H.-R."/>
            <person name="Murat C."/>
            <person name="Ohm R."/>
            <person name="Olson A."/>
            <person name="Spatafora J."/>
            <person name="Veneault-Fourrey C."/>
            <person name="Henrissat B."/>
            <person name="Grigoriev I."/>
            <person name="Martin F."/>
            <person name="Perotto S."/>
        </authorList>
    </citation>
    <scope>NUCLEOTIDE SEQUENCE [LARGE SCALE GENOMIC DNA]</scope>
    <source>
        <strain evidence="3 4">E</strain>
    </source>
</reference>
<organism evidence="3 4">
    <name type="scientific">Hyaloscypha bicolor E</name>
    <dbReference type="NCBI Taxonomy" id="1095630"/>
    <lineage>
        <taxon>Eukaryota</taxon>
        <taxon>Fungi</taxon>
        <taxon>Dikarya</taxon>
        <taxon>Ascomycota</taxon>
        <taxon>Pezizomycotina</taxon>
        <taxon>Leotiomycetes</taxon>
        <taxon>Helotiales</taxon>
        <taxon>Hyaloscyphaceae</taxon>
        <taxon>Hyaloscypha</taxon>
        <taxon>Hyaloscypha bicolor</taxon>
    </lineage>
</organism>
<proteinExistence type="predicted"/>